<organism evidence="3 4">
    <name type="scientific">Mikania micrantha</name>
    <name type="common">bitter vine</name>
    <dbReference type="NCBI Taxonomy" id="192012"/>
    <lineage>
        <taxon>Eukaryota</taxon>
        <taxon>Viridiplantae</taxon>
        <taxon>Streptophyta</taxon>
        <taxon>Embryophyta</taxon>
        <taxon>Tracheophyta</taxon>
        <taxon>Spermatophyta</taxon>
        <taxon>Magnoliopsida</taxon>
        <taxon>eudicotyledons</taxon>
        <taxon>Gunneridae</taxon>
        <taxon>Pentapetalae</taxon>
        <taxon>asterids</taxon>
        <taxon>campanulids</taxon>
        <taxon>Asterales</taxon>
        <taxon>Asteraceae</taxon>
        <taxon>Asteroideae</taxon>
        <taxon>Heliantheae alliance</taxon>
        <taxon>Eupatorieae</taxon>
        <taxon>Mikania</taxon>
    </lineage>
</organism>
<feature type="compositionally biased region" description="Basic and acidic residues" evidence="2">
    <location>
        <begin position="53"/>
        <end position="66"/>
    </location>
</feature>
<evidence type="ECO:0000256" key="1">
    <source>
        <dbReference type="SAM" id="Coils"/>
    </source>
</evidence>
<accession>A0A5N6NW98</accession>
<sequence>MNSYNAFLAGELAPANFTQDNLEQINPADVEEMHIAWQKAMLGHFARECKQPKNAKEVEKKADDASRAGTSKALVTQESDAYDWSDQVQELEVTLSHAFMAKVDEKRYEETENLCSISCIENVFKYRSHNEALIKEKLDAERRDISKLKELLSDKESNYRDAKHRIAKITLELEQAKTELSQTNIRVINMTTQKVEVLQVEVRRKNKEVLGEAQIVQSHLQITFLCSKR</sequence>
<reference evidence="3 4" key="1">
    <citation type="submission" date="2019-05" db="EMBL/GenBank/DDBJ databases">
        <title>Mikania micrantha, genome provides insights into the molecular mechanism of rapid growth.</title>
        <authorList>
            <person name="Liu B."/>
        </authorList>
    </citation>
    <scope>NUCLEOTIDE SEQUENCE [LARGE SCALE GENOMIC DNA]</scope>
    <source>
        <strain evidence="3">NLD-2019</strain>
        <tissue evidence="3">Leaf</tissue>
    </source>
</reference>
<dbReference type="Proteomes" id="UP000326396">
    <property type="component" value="Linkage Group LG16"/>
</dbReference>
<feature type="region of interest" description="Disordered" evidence="2">
    <location>
        <begin position="53"/>
        <end position="72"/>
    </location>
</feature>
<feature type="coiled-coil region" evidence="1">
    <location>
        <begin position="138"/>
        <end position="208"/>
    </location>
</feature>
<gene>
    <name evidence="3" type="ORF">E3N88_15740</name>
</gene>
<comment type="caution">
    <text evidence="3">The sequence shown here is derived from an EMBL/GenBank/DDBJ whole genome shotgun (WGS) entry which is preliminary data.</text>
</comment>
<dbReference type="EMBL" id="SZYD01000008">
    <property type="protein sequence ID" value="KAD5508037.1"/>
    <property type="molecule type" value="Genomic_DNA"/>
</dbReference>
<evidence type="ECO:0000313" key="4">
    <source>
        <dbReference type="Proteomes" id="UP000326396"/>
    </source>
</evidence>
<keyword evidence="1" id="KW-0175">Coiled coil</keyword>
<keyword evidence="4" id="KW-1185">Reference proteome</keyword>
<evidence type="ECO:0000256" key="2">
    <source>
        <dbReference type="SAM" id="MobiDB-lite"/>
    </source>
</evidence>
<protein>
    <submittedName>
        <fullName evidence="3">Uncharacterized protein</fullName>
    </submittedName>
</protein>
<dbReference type="AlphaFoldDB" id="A0A5N6NW98"/>
<proteinExistence type="predicted"/>
<name>A0A5N6NW98_9ASTR</name>
<evidence type="ECO:0000313" key="3">
    <source>
        <dbReference type="EMBL" id="KAD5508037.1"/>
    </source>
</evidence>